<dbReference type="HOGENOM" id="CLU_2663154_0_0_14"/>
<protein>
    <submittedName>
        <fullName evidence="2">Uncharacterized protein</fullName>
    </submittedName>
</protein>
<name>Q2NIP3_AYWBP</name>
<dbReference type="EMBL" id="CP000061">
    <property type="protein sequence ID" value="ABC65700.1"/>
    <property type="molecule type" value="Genomic_DNA"/>
</dbReference>
<keyword evidence="3" id="KW-1185">Reference proteome</keyword>
<reference evidence="2 3" key="1">
    <citation type="journal article" date="2006" name="J. Bacteriol.">
        <title>Living with genome instability: the adaptation of phytoplasmas to diverse environments of their insect and plant hosts.</title>
        <authorList>
            <person name="Bai X."/>
            <person name="Zhang J."/>
            <person name="Ewing A."/>
            <person name="Miller S.A."/>
            <person name="Jancso Radek A."/>
            <person name="Shevchenko D.V."/>
            <person name="Tsukerman K."/>
            <person name="Walunas T."/>
            <person name="Lapidus A."/>
            <person name="Campbell J.W."/>
            <person name="Hogenhout S.A."/>
        </authorList>
    </citation>
    <scope>NUCLEOTIDE SEQUENCE [LARGE SCALE GENOMIC DNA]</scope>
    <source>
        <strain evidence="2 3">AYWB</strain>
    </source>
</reference>
<evidence type="ECO:0000313" key="3">
    <source>
        <dbReference type="Proteomes" id="UP000001934"/>
    </source>
</evidence>
<accession>Q2NIP3</accession>
<dbReference type="AlphaFoldDB" id="Q2NIP3"/>
<evidence type="ECO:0000256" key="1">
    <source>
        <dbReference type="SAM" id="Phobius"/>
    </source>
</evidence>
<keyword evidence="1" id="KW-1133">Transmembrane helix</keyword>
<sequence>MPQKNILFNDSPILNLKLQKIPFYLLLNYFFVVYNVVNIFFGPFLFLYKKYQNYPRIIYSSLPFFIFLHNLCIIF</sequence>
<dbReference type="KEGG" id="ayw:AYWB_583"/>
<evidence type="ECO:0000313" key="2">
    <source>
        <dbReference type="EMBL" id="ABC65700.1"/>
    </source>
</evidence>
<proteinExistence type="predicted"/>
<keyword evidence="1" id="KW-0472">Membrane</keyword>
<keyword evidence="1" id="KW-0812">Transmembrane</keyword>
<dbReference type="STRING" id="322098.AYWB_583"/>
<organism evidence="2 3">
    <name type="scientific">Aster yellows witches'-broom phytoplasma (strain AYWB)</name>
    <dbReference type="NCBI Taxonomy" id="322098"/>
    <lineage>
        <taxon>Bacteria</taxon>
        <taxon>Bacillati</taxon>
        <taxon>Mycoplasmatota</taxon>
        <taxon>Mollicutes</taxon>
        <taxon>Acholeplasmatales</taxon>
        <taxon>Acholeplasmataceae</taxon>
        <taxon>Candidatus Phytoplasma</taxon>
        <taxon>16SrI (Aster yellows group)</taxon>
    </lineage>
</organism>
<dbReference type="Proteomes" id="UP000001934">
    <property type="component" value="Chromosome"/>
</dbReference>
<feature type="transmembrane region" description="Helical" evidence="1">
    <location>
        <begin position="21"/>
        <end position="45"/>
    </location>
</feature>
<feature type="transmembrane region" description="Helical" evidence="1">
    <location>
        <begin position="57"/>
        <end position="74"/>
    </location>
</feature>
<gene>
    <name evidence="2" type="ordered locus">AYWB_583</name>
</gene>